<feature type="region of interest" description="Disordered" evidence="9">
    <location>
        <begin position="185"/>
        <end position="219"/>
    </location>
</feature>
<keyword evidence="4" id="KW-0690">Ribosome biogenesis</keyword>
<feature type="compositionally biased region" description="Basic residues" evidence="9">
    <location>
        <begin position="477"/>
        <end position="489"/>
    </location>
</feature>
<sequence>MDLPTTAQSQTEISTPIAATPTAVDDAELYGADVSGGASAVELPTTVTAIAVEKSSDVDSPAASSGPGIPGLFLLSGPSAEADPMALDTGSLVVPENALSAIEDGDVGFTVQDFTFAVEPQPTPAVGLQTAEEPQAAEEPAVAETAIEPTVKAEPLDTDMADKDPEKDPADPAFLAAGEANKADETAEWQLDSSSSSSSSSEDSSSSEEAGSDDDDDYPLMDHAQLAKLLMREDGEDDNGTHKEGLQGPLKTKNELPDIVAPARPDIVVTSTMPLSLLGPIEAIVDTLVLIKASASGAHQVLNEGSLLVLEDRSIFGVVADTLGRVEAPLYTVRFEAPGDVPAAVGTNVYYVPQHSDYVFTQALKGLKGSDASNIFDEEVADGEREFSDDEAEAEHKRQRKYARQAQTGNRGGGGGGRGASRPEVEELYTPLARPANLAELMSGPPPTHSGDGGGGGGGGGGGRGGGNRDRGGNGRGRGRGRARGQRGARGRDNHEFRKRDRDYDAPYQPRPDPQQHYPQQQQQQQQQQYQPYPPQQQQQQQQQHHQQQHHQQQNHQQQYQPQQFQWSPPNPPLQYPQYQQPQQQQQNFYQTNQGPQFLPQGAHVNPAFLPPPGRNDFNWTPPVPQGGGGSGGSGGDTEAALKALQSLVSLRNQMQQQPPPPPSLP</sequence>
<feature type="compositionally biased region" description="Acidic residues" evidence="9">
    <location>
        <begin position="210"/>
        <end position="219"/>
    </location>
</feature>
<dbReference type="SUPFAM" id="SSF50447">
    <property type="entry name" value="Translation proteins"/>
    <property type="match status" value="1"/>
</dbReference>
<feature type="compositionally biased region" description="Low complexity" evidence="9">
    <location>
        <begin position="515"/>
        <end position="566"/>
    </location>
</feature>
<gene>
    <name evidence="10" type="ORF">Q9L58_005086</name>
</gene>
<evidence type="ECO:0000256" key="4">
    <source>
        <dbReference type="ARBA" id="ARBA00022517"/>
    </source>
</evidence>
<evidence type="ECO:0000256" key="8">
    <source>
        <dbReference type="ARBA" id="ARBA00023242"/>
    </source>
</evidence>
<dbReference type="EMBL" id="JBBBZM010000059">
    <property type="protein sequence ID" value="KAL0635948.1"/>
    <property type="molecule type" value="Genomic_DNA"/>
</dbReference>
<comment type="caution">
    <text evidence="10">The sequence shown here is derived from an EMBL/GenBank/DDBJ whole genome shotgun (WGS) entry which is preliminary data.</text>
</comment>
<feature type="compositionally biased region" description="Basic and acidic residues" evidence="9">
    <location>
        <begin position="490"/>
        <end position="505"/>
    </location>
</feature>
<dbReference type="PANTHER" id="PTHR31633">
    <property type="entry name" value="H/ACA RIBONUCLEOPROTEIN COMPLEX NON-CORE SUBUNIT NAF1"/>
    <property type="match status" value="1"/>
</dbReference>
<accession>A0ABR3GJD5</accession>
<evidence type="ECO:0000256" key="9">
    <source>
        <dbReference type="SAM" id="MobiDB-lite"/>
    </source>
</evidence>
<feature type="compositionally biased region" description="Low complexity" evidence="9">
    <location>
        <begin position="192"/>
        <end position="209"/>
    </location>
</feature>
<dbReference type="InterPro" id="IPR038664">
    <property type="entry name" value="Gar1/Naf1_Cbf5-bd_sf"/>
</dbReference>
<feature type="region of interest" description="Disordered" evidence="9">
    <location>
        <begin position="382"/>
        <end position="422"/>
    </location>
</feature>
<dbReference type="PANTHER" id="PTHR31633:SF1">
    <property type="entry name" value="H_ACA RIBONUCLEOPROTEIN COMPLEX NON-CORE SUBUNIT NAF1"/>
    <property type="match status" value="1"/>
</dbReference>
<dbReference type="InterPro" id="IPR007504">
    <property type="entry name" value="H/ACA_rnp_Gar1/Naf1"/>
</dbReference>
<feature type="compositionally biased region" description="Basic and acidic residues" evidence="9">
    <location>
        <begin position="160"/>
        <end position="170"/>
    </location>
</feature>
<feature type="compositionally biased region" description="Gly residues" evidence="9">
    <location>
        <begin position="410"/>
        <end position="419"/>
    </location>
</feature>
<dbReference type="Proteomes" id="UP001447188">
    <property type="component" value="Unassembled WGS sequence"/>
</dbReference>
<keyword evidence="8" id="KW-0539">Nucleus</keyword>
<keyword evidence="5" id="KW-0698">rRNA processing</keyword>
<evidence type="ECO:0000256" key="2">
    <source>
        <dbReference type="ARBA" id="ARBA00009801"/>
    </source>
</evidence>
<keyword evidence="7" id="KW-0694">RNA-binding</keyword>
<keyword evidence="11" id="KW-1185">Reference proteome</keyword>
<dbReference type="Pfam" id="PF04410">
    <property type="entry name" value="Gar1"/>
    <property type="match status" value="1"/>
</dbReference>
<evidence type="ECO:0000256" key="5">
    <source>
        <dbReference type="ARBA" id="ARBA00022552"/>
    </source>
</evidence>
<feature type="compositionally biased region" description="Gly residues" evidence="9">
    <location>
        <begin position="626"/>
        <end position="636"/>
    </location>
</feature>
<dbReference type="InterPro" id="IPR040309">
    <property type="entry name" value="Naf1"/>
</dbReference>
<comment type="subcellular location">
    <subcellularLocation>
        <location evidence="1">Nucleus</location>
    </subcellularLocation>
</comment>
<evidence type="ECO:0000313" key="10">
    <source>
        <dbReference type="EMBL" id="KAL0635948.1"/>
    </source>
</evidence>
<name>A0ABR3GJD5_9PEZI</name>
<dbReference type="Gene3D" id="2.40.10.230">
    <property type="entry name" value="Probable tRNA pseudouridine synthase domain"/>
    <property type="match status" value="1"/>
</dbReference>
<protein>
    <recommendedName>
        <fullName evidence="3">H/ACA ribonucleoprotein complex non-core subunit NAF1</fullName>
    </recommendedName>
</protein>
<evidence type="ECO:0000256" key="6">
    <source>
        <dbReference type="ARBA" id="ARBA00022553"/>
    </source>
</evidence>
<feature type="compositionally biased region" description="Low complexity" evidence="9">
    <location>
        <begin position="130"/>
        <end position="150"/>
    </location>
</feature>
<organism evidence="10 11">
    <name type="scientific">Discina gigas</name>
    <dbReference type="NCBI Taxonomy" id="1032678"/>
    <lineage>
        <taxon>Eukaryota</taxon>
        <taxon>Fungi</taxon>
        <taxon>Dikarya</taxon>
        <taxon>Ascomycota</taxon>
        <taxon>Pezizomycotina</taxon>
        <taxon>Pezizomycetes</taxon>
        <taxon>Pezizales</taxon>
        <taxon>Discinaceae</taxon>
        <taxon>Discina</taxon>
    </lineage>
</organism>
<evidence type="ECO:0000256" key="1">
    <source>
        <dbReference type="ARBA" id="ARBA00004123"/>
    </source>
</evidence>
<proteinExistence type="inferred from homology"/>
<feature type="compositionally biased region" description="Gly residues" evidence="9">
    <location>
        <begin position="451"/>
        <end position="466"/>
    </location>
</feature>
<feature type="compositionally biased region" description="Low complexity" evidence="9">
    <location>
        <begin position="576"/>
        <end position="597"/>
    </location>
</feature>
<comment type="similarity">
    <text evidence="2">Belongs to the NAF1 family.</text>
</comment>
<evidence type="ECO:0000256" key="3">
    <source>
        <dbReference type="ARBA" id="ARBA00021438"/>
    </source>
</evidence>
<feature type="region of interest" description="Disordered" evidence="9">
    <location>
        <begin position="438"/>
        <end position="666"/>
    </location>
</feature>
<evidence type="ECO:0000256" key="7">
    <source>
        <dbReference type="ARBA" id="ARBA00022884"/>
    </source>
</evidence>
<reference evidence="10 11" key="1">
    <citation type="submission" date="2024-02" db="EMBL/GenBank/DDBJ databases">
        <title>Discinaceae phylogenomics.</title>
        <authorList>
            <person name="Dirks A.C."/>
            <person name="James T.Y."/>
        </authorList>
    </citation>
    <scope>NUCLEOTIDE SEQUENCE [LARGE SCALE GENOMIC DNA]</scope>
    <source>
        <strain evidence="10 11">ACD0624</strain>
    </source>
</reference>
<dbReference type="InterPro" id="IPR009000">
    <property type="entry name" value="Transl_B-barrel_sf"/>
</dbReference>
<evidence type="ECO:0000313" key="11">
    <source>
        <dbReference type="Proteomes" id="UP001447188"/>
    </source>
</evidence>
<feature type="region of interest" description="Disordered" evidence="9">
    <location>
        <begin position="129"/>
        <end position="172"/>
    </location>
</feature>
<keyword evidence="6" id="KW-0597">Phosphoprotein</keyword>
<feature type="compositionally biased region" description="Acidic residues" evidence="9">
    <location>
        <begin position="382"/>
        <end position="393"/>
    </location>
</feature>